<evidence type="ECO:0000256" key="1">
    <source>
        <dbReference type="ARBA" id="ARBA00022729"/>
    </source>
</evidence>
<dbReference type="InterPro" id="IPR003760">
    <property type="entry name" value="PnrA-like"/>
</dbReference>
<name>A0A1W1VME3_9DEIO</name>
<keyword evidence="4" id="KW-0813">Transport</keyword>
<protein>
    <submittedName>
        <fullName evidence="4">Simple sugar transport system substrate-binding protein</fullName>
    </submittedName>
</protein>
<feature type="signal peptide" evidence="2">
    <location>
        <begin position="1"/>
        <end position="41"/>
    </location>
</feature>
<keyword evidence="1 2" id="KW-0732">Signal</keyword>
<dbReference type="Proteomes" id="UP000192582">
    <property type="component" value="Unassembled WGS sequence"/>
</dbReference>
<dbReference type="CDD" id="cd19963">
    <property type="entry name" value="PBP1_BMP-like"/>
    <property type="match status" value="1"/>
</dbReference>
<keyword evidence="5" id="KW-1185">Reference proteome</keyword>
<feature type="chain" id="PRO_5012551645" evidence="2">
    <location>
        <begin position="42"/>
        <end position="404"/>
    </location>
</feature>
<sequence>MALRSPLKNAVSLPALRKTALTALPLTLALLGAANSPAAQAQGAGKLKACFIYVGPVGDIGWSYAHDEARKKAEKALPWLETKYVESVPEGQAMPVIDRLVRDKCQVIFTTSFGFMDQTYEAAKKYPNVMFMHASGFKRLPNMGTYMADFYQLYYLNGMMAAAVSKSGKLGYVGAFPVPELKRHISAFALGARAVNPKATVNVKWINAWFDPNKAREAAEALISEGNGALAFTEDTATVVQTAAARKVPSFAHYSPMYKFAPDYVVSGQLVHWDKIYIDFLTKVHSGTYTNKNLNKVDYWKLMQGGAVELGTQPGMAINPKWVPQLKAARMTVGGKTVSVYDRVLQLKAEMEKGGKFDPYMGPLKDRNGVLRVPAGKVMSVKDLNNMSWVAPGVTGQVADEPKK</sequence>
<accession>A0A1W1VME3</accession>
<dbReference type="EMBL" id="FWWU01000009">
    <property type="protein sequence ID" value="SMB94527.1"/>
    <property type="molecule type" value="Genomic_DNA"/>
</dbReference>
<dbReference type="Gene3D" id="3.40.50.2300">
    <property type="match status" value="2"/>
</dbReference>
<evidence type="ECO:0000256" key="2">
    <source>
        <dbReference type="SAM" id="SignalP"/>
    </source>
</evidence>
<dbReference type="OrthoDB" id="9769871at2"/>
<evidence type="ECO:0000259" key="3">
    <source>
        <dbReference type="Pfam" id="PF02608"/>
    </source>
</evidence>
<dbReference type="PANTHER" id="PTHR43208">
    <property type="entry name" value="ABC TRANSPORTER SUBSTRATE-BINDING PROTEIN"/>
    <property type="match status" value="1"/>
</dbReference>
<proteinExistence type="predicted"/>
<keyword evidence="4" id="KW-0762">Sugar transport</keyword>
<dbReference type="InterPro" id="IPR052910">
    <property type="entry name" value="ABC-Purine-Binding"/>
</dbReference>
<dbReference type="GO" id="GO:0005886">
    <property type="term" value="C:plasma membrane"/>
    <property type="evidence" value="ECO:0007669"/>
    <property type="project" value="InterPro"/>
</dbReference>
<organism evidence="4 5">
    <name type="scientific">Deinococcus hopiensis KR-140</name>
    <dbReference type="NCBI Taxonomy" id="695939"/>
    <lineage>
        <taxon>Bacteria</taxon>
        <taxon>Thermotogati</taxon>
        <taxon>Deinococcota</taxon>
        <taxon>Deinococci</taxon>
        <taxon>Deinococcales</taxon>
        <taxon>Deinococcaceae</taxon>
        <taxon>Deinococcus</taxon>
    </lineage>
</organism>
<dbReference type="PANTHER" id="PTHR43208:SF1">
    <property type="entry name" value="ABC TRANSPORTER SUBSTRATE-BINDING PROTEIN"/>
    <property type="match status" value="1"/>
</dbReference>
<evidence type="ECO:0000313" key="5">
    <source>
        <dbReference type="Proteomes" id="UP000192582"/>
    </source>
</evidence>
<evidence type="ECO:0000313" key="4">
    <source>
        <dbReference type="EMBL" id="SMB94527.1"/>
    </source>
</evidence>
<dbReference type="AlphaFoldDB" id="A0A1W1VME3"/>
<reference evidence="4 5" key="1">
    <citation type="submission" date="2017-04" db="EMBL/GenBank/DDBJ databases">
        <authorList>
            <person name="Afonso C.L."/>
            <person name="Miller P.J."/>
            <person name="Scott M.A."/>
            <person name="Spackman E."/>
            <person name="Goraichik I."/>
            <person name="Dimitrov K.M."/>
            <person name="Suarez D.L."/>
            <person name="Swayne D.E."/>
        </authorList>
    </citation>
    <scope>NUCLEOTIDE SEQUENCE [LARGE SCALE GENOMIC DNA]</scope>
    <source>
        <strain evidence="4 5">KR-140</strain>
    </source>
</reference>
<gene>
    <name evidence="4" type="ORF">SAMN00790413_02420</name>
</gene>
<feature type="domain" description="ABC transporter substrate-binding protein PnrA-like" evidence="3">
    <location>
        <begin position="47"/>
        <end position="311"/>
    </location>
</feature>
<dbReference type="Pfam" id="PF02608">
    <property type="entry name" value="Bmp"/>
    <property type="match status" value="1"/>
</dbReference>
<dbReference type="STRING" id="695939.SAMN00790413_02420"/>